<dbReference type="EMBL" id="LJIW01000002">
    <property type="protein sequence ID" value="PNG89754.1"/>
    <property type="molecule type" value="Genomic_DNA"/>
</dbReference>
<protein>
    <submittedName>
        <fullName evidence="2">Uncharacterized protein</fullName>
    </submittedName>
</protein>
<evidence type="ECO:0000256" key="1">
    <source>
        <dbReference type="SAM" id="MobiDB-lite"/>
    </source>
</evidence>
<dbReference type="AlphaFoldDB" id="A0A2J7YP01"/>
<comment type="caution">
    <text evidence="2">The sequence shown here is derived from an EMBL/GenBank/DDBJ whole genome shotgun (WGS) entry which is preliminary data.</text>
</comment>
<organism evidence="2 3">
    <name type="scientific">Streptomyces malaysiensis</name>
    <dbReference type="NCBI Taxonomy" id="92644"/>
    <lineage>
        <taxon>Bacteria</taxon>
        <taxon>Bacillati</taxon>
        <taxon>Actinomycetota</taxon>
        <taxon>Actinomycetes</taxon>
        <taxon>Kitasatosporales</taxon>
        <taxon>Streptomycetaceae</taxon>
        <taxon>Streptomyces</taxon>
        <taxon>Streptomyces violaceusniger group</taxon>
    </lineage>
</organism>
<feature type="region of interest" description="Disordered" evidence="1">
    <location>
        <begin position="1"/>
        <end position="21"/>
    </location>
</feature>
<reference evidence="2 3" key="1">
    <citation type="submission" date="2015-09" db="EMBL/GenBank/DDBJ databases">
        <title>Genome sequence, genome mining and natural product profiling of a biocontrol bacterium Streptomyces malaysiensis F913.</title>
        <authorList>
            <person name="Xu Y."/>
            <person name="Wei J."/>
            <person name="Xie J."/>
            <person name="Li T."/>
            <person name="Zhou Z."/>
        </authorList>
    </citation>
    <scope>NUCLEOTIDE SEQUENCE [LARGE SCALE GENOMIC DNA]</scope>
    <source>
        <strain evidence="2 3">F913</strain>
    </source>
</reference>
<sequence length="69" mass="7792">MSAKAVDDRLVDEPDRDGSFEPKIVKKRQKRLTGVGERHCQVDRHPARIVARAAGPQAKRAGQCADRRW</sequence>
<evidence type="ECO:0000313" key="3">
    <source>
        <dbReference type="Proteomes" id="UP000236520"/>
    </source>
</evidence>
<accession>A0A2J7YP01</accession>
<name>A0A2J7YP01_STRMQ</name>
<keyword evidence="3" id="KW-1185">Reference proteome</keyword>
<proteinExistence type="predicted"/>
<evidence type="ECO:0000313" key="2">
    <source>
        <dbReference type="EMBL" id="PNG89754.1"/>
    </source>
</evidence>
<dbReference type="Proteomes" id="UP000236520">
    <property type="component" value="Unassembled WGS sequence"/>
</dbReference>
<gene>
    <name evidence="2" type="ORF">SMF913_25219</name>
</gene>